<dbReference type="Pfam" id="PF01402">
    <property type="entry name" value="RHH_1"/>
    <property type="match status" value="1"/>
</dbReference>
<reference evidence="3" key="1">
    <citation type="submission" date="2017-05" db="EMBL/GenBank/DDBJ databases">
        <title>Physiological properties and genetic analysis related to exopolysaccharide production of fresh-water unicellular cyanobacterium Aphanothece sacrum, Suizenji Nori, that has been cultured as a food source in Japan.</title>
        <authorList>
            <person name="Kanesaki Y."/>
            <person name="Yoshikawa S."/>
            <person name="Ohki K."/>
        </authorList>
    </citation>
    <scope>NUCLEOTIDE SEQUENCE [LARGE SCALE GENOMIC DNA]</scope>
    <source>
        <strain evidence="3">FPU1</strain>
    </source>
</reference>
<evidence type="ECO:0000313" key="3">
    <source>
        <dbReference type="Proteomes" id="UP000287247"/>
    </source>
</evidence>
<dbReference type="Proteomes" id="UP000287247">
    <property type="component" value="Unassembled WGS sequence"/>
</dbReference>
<feature type="domain" description="Ribbon-helix-helix protein CopG" evidence="1">
    <location>
        <begin position="26"/>
        <end position="61"/>
    </location>
</feature>
<dbReference type="AlphaFoldDB" id="A0A401IF20"/>
<evidence type="ECO:0000259" key="1">
    <source>
        <dbReference type="Pfam" id="PF01402"/>
    </source>
</evidence>
<comment type="caution">
    <text evidence="2">The sequence shown here is derived from an EMBL/GenBank/DDBJ whole genome shotgun (WGS) entry which is preliminary data.</text>
</comment>
<name>A0A401IF20_APHSA</name>
<proteinExistence type="predicted"/>
<organism evidence="2 3">
    <name type="scientific">Aphanothece sacrum FPU1</name>
    <dbReference type="NCBI Taxonomy" id="1920663"/>
    <lineage>
        <taxon>Bacteria</taxon>
        <taxon>Bacillati</taxon>
        <taxon>Cyanobacteriota</taxon>
        <taxon>Cyanophyceae</taxon>
        <taxon>Oscillatoriophycideae</taxon>
        <taxon>Chroococcales</taxon>
        <taxon>Aphanothecaceae</taxon>
        <taxon>Aphanothece</taxon>
    </lineage>
</organism>
<gene>
    <name evidence="2" type="ORF">AsFPU1_1268</name>
</gene>
<protein>
    <submittedName>
        <fullName evidence="2">Antitoxin</fullName>
    </submittedName>
</protein>
<dbReference type="InterPro" id="IPR002145">
    <property type="entry name" value="CopG"/>
</dbReference>
<accession>A0A401IF20</accession>
<sequence length="101" mass="11826">MYSYIYFGYNKKQSFEVTFIKIMKQTIIYLPEETEANLQELVNKKGQSISELVQELINNYLSQFPQKIPKSVGMGASGRNDLSSKVDELLTFVYIRKNWEE</sequence>
<dbReference type="CDD" id="cd21631">
    <property type="entry name" value="RHH_CopG_NikR-like"/>
    <property type="match status" value="1"/>
</dbReference>
<dbReference type="GO" id="GO:0006355">
    <property type="term" value="P:regulation of DNA-templated transcription"/>
    <property type="evidence" value="ECO:0007669"/>
    <property type="project" value="InterPro"/>
</dbReference>
<keyword evidence="3" id="KW-1185">Reference proteome</keyword>
<dbReference type="EMBL" id="BDQK01000005">
    <property type="protein sequence ID" value="GBF79868.1"/>
    <property type="molecule type" value="Genomic_DNA"/>
</dbReference>
<evidence type="ECO:0000313" key="2">
    <source>
        <dbReference type="EMBL" id="GBF79868.1"/>
    </source>
</evidence>